<evidence type="ECO:0000256" key="3">
    <source>
        <dbReference type="SAM" id="MobiDB-lite"/>
    </source>
</evidence>
<proteinExistence type="inferred from homology"/>
<dbReference type="GO" id="GO:0016020">
    <property type="term" value="C:membrane"/>
    <property type="evidence" value="ECO:0007669"/>
    <property type="project" value="InterPro"/>
</dbReference>
<dbReference type="InterPro" id="IPR004995">
    <property type="entry name" value="Spore_Ger"/>
</dbReference>
<name>A0A329MFY6_9BACL</name>
<dbReference type="OrthoDB" id="1726708at2"/>
<organism evidence="5 6">
    <name type="scientific">Paenibacillus contaminans</name>
    <dbReference type="NCBI Taxonomy" id="450362"/>
    <lineage>
        <taxon>Bacteria</taxon>
        <taxon>Bacillati</taxon>
        <taxon>Bacillota</taxon>
        <taxon>Bacilli</taxon>
        <taxon>Bacillales</taxon>
        <taxon>Paenibacillaceae</taxon>
        <taxon>Paenibacillus</taxon>
    </lineage>
</organism>
<feature type="transmembrane region" description="Helical" evidence="4">
    <location>
        <begin position="392"/>
        <end position="418"/>
    </location>
</feature>
<keyword evidence="4" id="KW-1133">Transmembrane helix</keyword>
<feature type="transmembrane region" description="Helical" evidence="4">
    <location>
        <begin position="314"/>
        <end position="333"/>
    </location>
</feature>
<feature type="compositionally biased region" description="Polar residues" evidence="3">
    <location>
        <begin position="511"/>
        <end position="525"/>
    </location>
</feature>
<keyword evidence="2 4" id="KW-0472">Membrane</keyword>
<evidence type="ECO:0000256" key="2">
    <source>
        <dbReference type="ARBA" id="ARBA00023136"/>
    </source>
</evidence>
<feature type="compositionally biased region" description="Basic and acidic residues" evidence="3">
    <location>
        <begin position="501"/>
        <end position="510"/>
    </location>
</feature>
<dbReference type="PANTHER" id="PTHR22550">
    <property type="entry name" value="SPORE GERMINATION PROTEIN"/>
    <property type="match status" value="1"/>
</dbReference>
<feature type="transmembrane region" description="Helical" evidence="4">
    <location>
        <begin position="438"/>
        <end position="458"/>
    </location>
</feature>
<keyword evidence="4" id="KW-0812">Transmembrane</keyword>
<gene>
    <name evidence="5" type="ORF">DQG23_25130</name>
</gene>
<keyword evidence="6" id="KW-1185">Reference proteome</keyword>
<feature type="transmembrane region" description="Helical" evidence="4">
    <location>
        <begin position="272"/>
        <end position="293"/>
    </location>
</feature>
<evidence type="ECO:0000313" key="6">
    <source>
        <dbReference type="Proteomes" id="UP000250369"/>
    </source>
</evidence>
<dbReference type="InterPro" id="IPR050768">
    <property type="entry name" value="UPF0353/GerABKA_families"/>
</dbReference>
<comment type="similarity">
    <text evidence="1">Belongs to the GerABKA family.</text>
</comment>
<dbReference type="RefSeq" id="WP_113033777.1">
    <property type="nucleotide sequence ID" value="NZ_QMFB01000016.1"/>
</dbReference>
<reference evidence="5 6" key="1">
    <citation type="journal article" date="2009" name="Int. J. Syst. Evol. Microbiol.">
        <title>Paenibacillus contaminans sp. nov., isolated from a contaminated laboratory plate.</title>
        <authorList>
            <person name="Chou J.H."/>
            <person name="Lee J.H."/>
            <person name="Lin M.C."/>
            <person name="Chang P.S."/>
            <person name="Arun A.B."/>
            <person name="Young C.C."/>
            <person name="Chen W.M."/>
        </authorList>
    </citation>
    <scope>NUCLEOTIDE SEQUENCE [LARGE SCALE GENOMIC DNA]</scope>
    <source>
        <strain evidence="5 6">CKOBP-6</strain>
    </source>
</reference>
<dbReference type="EMBL" id="QMFB01000016">
    <property type="protein sequence ID" value="RAV18588.1"/>
    <property type="molecule type" value="Genomic_DNA"/>
</dbReference>
<dbReference type="GO" id="GO:0009847">
    <property type="term" value="P:spore germination"/>
    <property type="evidence" value="ECO:0007669"/>
    <property type="project" value="InterPro"/>
</dbReference>
<dbReference type="Proteomes" id="UP000250369">
    <property type="component" value="Unassembled WGS sequence"/>
</dbReference>
<dbReference type="AlphaFoldDB" id="A0A329MFY6"/>
<evidence type="ECO:0000256" key="4">
    <source>
        <dbReference type="SAM" id="Phobius"/>
    </source>
</evidence>
<dbReference type="Pfam" id="PF03323">
    <property type="entry name" value="GerA"/>
    <property type="match status" value="1"/>
</dbReference>
<dbReference type="PIRSF" id="PIRSF005690">
    <property type="entry name" value="GerBA"/>
    <property type="match status" value="1"/>
</dbReference>
<sequence>MGIRRQRHREKQQQQHVDDRLFLEALKKCTISDSAEENKTFLNDIFKDSSDFVIRDFQLDDRTDALLIYIDGLAKTDSVDLAMKTLMFLDHHQSIEEQMKRIKSSILPVTQLADTDNYGDMLSHVLSGDSVLLVNGSRLAIALGLRGSEHRSVSEPETESVIRGPREGFTENLRTNTSLIRRKIKSPNLKMQPLVVGRETNTNVVVSYIHGLVDPQLVEEIVSRIQKIDIDGIFESGYIEELIQDNGYSPFPQVQYSERPDTVSAALLEGRIAILVDGTPFVLIAPTVFFHWLQASEDYYERFMTATLLRMLRLVFLFVALLAPAIYIAVTTFHQEMIPTNLLLSIAASREPIPFPAVIEALIMEIAFEALREAGIRLPRTIGQAVSILGALVVGQAAVQAGIVSAAMVIVVSVTGIASFTLPRYNAAISIRTLRFPLMIMASIFGLLGIVIGVMMIVGHMARLRSFGIPYLSPVGPLSVTDLKDVVIRVPWWNMDKRPDFLGATDRSRMSESTADKSGSQQNETGAGDNDESDRK</sequence>
<protein>
    <submittedName>
        <fullName evidence="5">Spore germination protein</fullName>
    </submittedName>
</protein>
<feature type="region of interest" description="Disordered" evidence="3">
    <location>
        <begin position="501"/>
        <end position="536"/>
    </location>
</feature>
<evidence type="ECO:0000313" key="5">
    <source>
        <dbReference type="EMBL" id="RAV18588.1"/>
    </source>
</evidence>
<dbReference type="PANTHER" id="PTHR22550:SF5">
    <property type="entry name" value="LEUCINE ZIPPER PROTEIN 4"/>
    <property type="match status" value="1"/>
</dbReference>
<comment type="caution">
    <text evidence="5">The sequence shown here is derived from an EMBL/GenBank/DDBJ whole genome shotgun (WGS) entry which is preliminary data.</text>
</comment>
<accession>A0A329MFY6</accession>
<evidence type="ECO:0000256" key="1">
    <source>
        <dbReference type="ARBA" id="ARBA00005278"/>
    </source>
</evidence>